<evidence type="ECO:0000313" key="6">
    <source>
        <dbReference type="Proteomes" id="UP000277579"/>
    </source>
</evidence>
<dbReference type="InterPro" id="IPR036388">
    <property type="entry name" value="WH-like_DNA-bd_sf"/>
</dbReference>
<dbReference type="AlphaFoldDB" id="A0A495M0W9"/>
<keyword evidence="2" id="KW-1133">Transmembrane helix</keyword>
<keyword evidence="1" id="KW-0175">Coiled coil</keyword>
<dbReference type="OrthoDB" id="1090267at2"/>
<gene>
    <name evidence="5" type="ORF">CLV94_3039</name>
</gene>
<dbReference type="Proteomes" id="UP000277579">
    <property type="component" value="Unassembled WGS sequence"/>
</dbReference>
<dbReference type="EMBL" id="RBLC01000005">
    <property type="protein sequence ID" value="RKS19088.1"/>
    <property type="molecule type" value="Genomic_DNA"/>
</dbReference>
<evidence type="ECO:0000256" key="3">
    <source>
        <dbReference type="SAM" id="SignalP"/>
    </source>
</evidence>
<dbReference type="InterPro" id="IPR019734">
    <property type="entry name" value="TPR_rpt"/>
</dbReference>
<evidence type="ECO:0000259" key="4">
    <source>
        <dbReference type="SMART" id="SM00421"/>
    </source>
</evidence>
<dbReference type="Gene3D" id="1.10.10.10">
    <property type="entry name" value="Winged helix-like DNA-binding domain superfamily/Winged helix DNA-binding domain"/>
    <property type="match status" value="1"/>
</dbReference>
<evidence type="ECO:0000256" key="1">
    <source>
        <dbReference type="SAM" id="Coils"/>
    </source>
</evidence>
<accession>A0A495M0W9</accession>
<feature type="chain" id="PRO_5019753900" description="HTH luxR-type domain-containing protein" evidence="3">
    <location>
        <begin position="22"/>
        <end position="536"/>
    </location>
</feature>
<proteinExistence type="predicted"/>
<dbReference type="PANTHER" id="PTHR10098">
    <property type="entry name" value="RAPSYN-RELATED"/>
    <property type="match status" value="1"/>
</dbReference>
<reference evidence="5 6" key="1">
    <citation type="submission" date="2018-10" db="EMBL/GenBank/DDBJ databases">
        <title>Genomic Encyclopedia of Archaeal and Bacterial Type Strains, Phase II (KMG-II): from individual species to whole genera.</title>
        <authorList>
            <person name="Goeker M."/>
        </authorList>
    </citation>
    <scope>NUCLEOTIDE SEQUENCE [LARGE SCALE GENOMIC DNA]</scope>
    <source>
        <strain evidence="5 6">DSM 29537</strain>
    </source>
</reference>
<feature type="coiled-coil region" evidence="1">
    <location>
        <begin position="369"/>
        <end position="396"/>
    </location>
</feature>
<dbReference type="SMART" id="SM00421">
    <property type="entry name" value="HTH_LUXR"/>
    <property type="match status" value="1"/>
</dbReference>
<keyword evidence="2" id="KW-0472">Membrane</keyword>
<evidence type="ECO:0000256" key="2">
    <source>
        <dbReference type="SAM" id="Phobius"/>
    </source>
</evidence>
<dbReference type="SMART" id="SM00028">
    <property type="entry name" value="TPR"/>
    <property type="match status" value="4"/>
</dbReference>
<dbReference type="RefSeq" id="WP_121377322.1">
    <property type="nucleotide sequence ID" value="NZ_RBLC01000005.1"/>
</dbReference>
<keyword evidence="6" id="KW-1185">Reference proteome</keyword>
<feature type="transmembrane region" description="Helical" evidence="2">
    <location>
        <begin position="345"/>
        <end position="365"/>
    </location>
</feature>
<keyword evidence="3" id="KW-0732">Signal</keyword>
<dbReference type="InterPro" id="IPR011990">
    <property type="entry name" value="TPR-like_helical_dom_sf"/>
</dbReference>
<dbReference type="InterPro" id="IPR016032">
    <property type="entry name" value="Sig_transdc_resp-reg_C-effctor"/>
</dbReference>
<dbReference type="GO" id="GO:0006355">
    <property type="term" value="P:regulation of DNA-templated transcription"/>
    <property type="evidence" value="ECO:0007669"/>
    <property type="project" value="InterPro"/>
</dbReference>
<feature type="domain" description="HTH luxR-type" evidence="4">
    <location>
        <begin position="476"/>
        <end position="533"/>
    </location>
</feature>
<feature type="signal peptide" evidence="3">
    <location>
        <begin position="1"/>
        <end position="21"/>
    </location>
</feature>
<organism evidence="5 6">
    <name type="scientific">Flavobacterium endophyticum</name>
    <dbReference type="NCBI Taxonomy" id="1540163"/>
    <lineage>
        <taxon>Bacteria</taxon>
        <taxon>Pseudomonadati</taxon>
        <taxon>Bacteroidota</taxon>
        <taxon>Flavobacteriia</taxon>
        <taxon>Flavobacteriales</taxon>
        <taxon>Flavobacteriaceae</taxon>
        <taxon>Flavobacterium</taxon>
    </lineage>
</organism>
<keyword evidence="2" id="KW-0812">Transmembrane</keyword>
<dbReference type="SUPFAM" id="SSF48452">
    <property type="entry name" value="TPR-like"/>
    <property type="match status" value="2"/>
</dbReference>
<dbReference type="PANTHER" id="PTHR10098:SF108">
    <property type="entry name" value="TETRATRICOPEPTIDE REPEAT PROTEIN 28"/>
    <property type="match status" value="1"/>
</dbReference>
<name>A0A495M0W9_9FLAO</name>
<evidence type="ECO:0000313" key="5">
    <source>
        <dbReference type="EMBL" id="RKS19088.1"/>
    </source>
</evidence>
<dbReference type="GO" id="GO:0003677">
    <property type="term" value="F:DNA binding"/>
    <property type="evidence" value="ECO:0007669"/>
    <property type="project" value="InterPro"/>
</dbReference>
<dbReference type="Gene3D" id="1.25.40.10">
    <property type="entry name" value="Tetratricopeptide repeat domain"/>
    <property type="match status" value="2"/>
</dbReference>
<comment type="caution">
    <text evidence="5">The sequence shown here is derived from an EMBL/GenBank/DDBJ whole genome shotgun (WGS) entry which is preliminary data.</text>
</comment>
<sequence length="536" mass="61835">MKYSRQFLVLLLLLLSTGSRAQPSSQNTLMQKGWEALVKDHDDEAFRYFFLSYEKAKKDKNEIDTAESLLYLGICSFGSSYEKGLDYTFQSLKIYTRLEKSNPDLGQIGRSKCLQLISTIYSRQKKYAQAKPISREVISILESHEDKSGTLGLAYSSLGSLYEQQQLQDSATYFYALALKDFEKSGNQAYLPNAYINIGRSELERHNDQNGLDYFQKALAIANTTENKQAQVSALLAIGKWHLAHKSKSEALQQFQKANQIAAALSDKLFEIMTVETLISYYEKEKNYFETSRLQTRLIFLKDQLHSLEREKIVKSLEVQFEVAEKNRKLALVSKEKEVARLTNYLLAVCIIVLLTALVTGYLYLKNRNKRDRNLLKTKEALLEALEKQRELEEIRFQNDLDHKESQLSAVTLQMLQKNELLSDIKTAIEKQQPLSEQQLVKMVNRHFEQNNSWDDFNLYFESINKNFYTRLKQLYPEISANDLKVCALIKLNLSIKEMASILNISPDSVKTARYRLRKKLQLAADENLTSFILSV</sequence>
<dbReference type="SUPFAM" id="SSF46894">
    <property type="entry name" value="C-terminal effector domain of the bipartite response regulators"/>
    <property type="match status" value="1"/>
</dbReference>
<dbReference type="InterPro" id="IPR000792">
    <property type="entry name" value="Tscrpt_reg_LuxR_C"/>
</dbReference>
<protein>
    <recommendedName>
        <fullName evidence="4">HTH luxR-type domain-containing protein</fullName>
    </recommendedName>
</protein>